<evidence type="ECO:0000256" key="1">
    <source>
        <dbReference type="PIRSR" id="PIRSR600223-1"/>
    </source>
</evidence>
<dbReference type="Pfam" id="PF10502">
    <property type="entry name" value="Peptidase_S26"/>
    <property type="match status" value="1"/>
</dbReference>
<evidence type="ECO:0000313" key="5">
    <source>
        <dbReference type="Proteomes" id="UP000228964"/>
    </source>
</evidence>
<gene>
    <name evidence="4" type="primary">lepB</name>
    <name evidence="4" type="ORF">COT96_00220</name>
</gene>
<dbReference type="NCBIfam" id="TIGR02227">
    <property type="entry name" value="sigpep_I_bact"/>
    <property type="match status" value="1"/>
</dbReference>
<proteinExistence type="inferred from homology"/>
<dbReference type="EMBL" id="PFAO01000005">
    <property type="protein sequence ID" value="PIT95614.1"/>
    <property type="molecule type" value="Genomic_DNA"/>
</dbReference>
<dbReference type="GO" id="GO:0004252">
    <property type="term" value="F:serine-type endopeptidase activity"/>
    <property type="evidence" value="ECO:0007669"/>
    <property type="project" value="InterPro"/>
</dbReference>
<dbReference type="GO" id="GO:0006465">
    <property type="term" value="P:signal peptide processing"/>
    <property type="evidence" value="ECO:0007669"/>
    <property type="project" value="InterPro"/>
</dbReference>
<dbReference type="InterPro" id="IPR019533">
    <property type="entry name" value="Peptidase_S26"/>
</dbReference>
<dbReference type="SUPFAM" id="SSF51306">
    <property type="entry name" value="LexA/Signal peptidase"/>
    <property type="match status" value="1"/>
</dbReference>
<dbReference type="GO" id="GO:0009003">
    <property type="term" value="F:signal peptidase activity"/>
    <property type="evidence" value="ECO:0007669"/>
    <property type="project" value="UniProtKB-EC"/>
</dbReference>
<dbReference type="CDD" id="cd06462">
    <property type="entry name" value="Peptidase_S24_S26"/>
    <property type="match status" value="1"/>
</dbReference>
<evidence type="ECO:0000313" key="4">
    <source>
        <dbReference type="EMBL" id="PIT95614.1"/>
    </source>
</evidence>
<comment type="similarity">
    <text evidence="2">Belongs to the peptidase S26 family.</text>
</comment>
<name>A0A2M6WS68_9BACT</name>
<comment type="caution">
    <text evidence="4">The sequence shown here is derived from an EMBL/GenBank/DDBJ whole genome shotgun (WGS) entry which is preliminary data.</text>
</comment>
<reference evidence="5" key="1">
    <citation type="submission" date="2017-09" db="EMBL/GenBank/DDBJ databases">
        <title>Depth-based differentiation of microbial function through sediment-hosted aquifers and enrichment of novel symbionts in the deep terrestrial subsurface.</title>
        <authorList>
            <person name="Probst A.J."/>
            <person name="Ladd B."/>
            <person name="Jarett J.K."/>
            <person name="Geller-Mcgrath D.E."/>
            <person name="Sieber C.M.K."/>
            <person name="Emerson J.B."/>
            <person name="Anantharaman K."/>
            <person name="Thomas B.C."/>
            <person name="Malmstrom R."/>
            <person name="Stieglmeier M."/>
            <person name="Klingl A."/>
            <person name="Woyke T."/>
            <person name="Ryan C.M."/>
            <person name="Banfield J.F."/>
        </authorList>
    </citation>
    <scope>NUCLEOTIDE SEQUENCE [LARGE SCALE GENOMIC DNA]</scope>
</reference>
<keyword evidence="2" id="KW-0645">Protease</keyword>
<dbReference type="EC" id="3.4.21.89" evidence="2"/>
<dbReference type="AlphaFoldDB" id="A0A2M6WS68"/>
<comment type="catalytic activity">
    <reaction evidence="2">
        <text>Cleavage of hydrophobic, N-terminal signal or leader sequences from secreted and periplasmic proteins.</text>
        <dbReference type="EC" id="3.4.21.89"/>
    </reaction>
</comment>
<feature type="domain" description="Peptidase S26" evidence="3">
    <location>
        <begin position="57"/>
        <end position="192"/>
    </location>
</feature>
<dbReference type="InterPro" id="IPR036286">
    <property type="entry name" value="LexA/Signal_pep-like_sf"/>
</dbReference>
<keyword evidence="2" id="KW-0378">Hydrolase</keyword>
<feature type="active site" evidence="1">
    <location>
        <position position="61"/>
    </location>
</feature>
<dbReference type="Proteomes" id="UP000228964">
    <property type="component" value="Unassembled WGS sequence"/>
</dbReference>
<comment type="subcellular location">
    <subcellularLocation>
        <location evidence="2">Membrane</location>
        <topology evidence="2">Single-pass type II membrane protein</topology>
    </subcellularLocation>
</comment>
<organism evidence="4 5">
    <name type="scientific">Candidatus Falkowbacteria bacterium CG10_big_fil_rev_8_21_14_0_10_38_22</name>
    <dbReference type="NCBI Taxonomy" id="1974564"/>
    <lineage>
        <taxon>Bacteria</taxon>
        <taxon>Candidatus Falkowiibacteriota</taxon>
    </lineage>
</organism>
<feature type="active site" evidence="1">
    <location>
        <position position="102"/>
    </location>
</feature>
<dbReference type="InterPro" id="IPR000223">
    <property type="entry name" value="Pept_S26A_signal_pept_1"/>
</dbReference>
<accession>A0A2M6WS68</accession>
<dbReference type="Gene3D" id="2.10.109.10">
    <property type="entry name" value="Umud Fragment, subunit A"/>
    <property type="match status" value="1"/>
</dbReference>
<evidence type="ECO:0000256" key="2">
    <source>
        <dbReference type="RuleBase" id="RU362042"/>
    </source>
</evidence>
<dbReference type="GO" id="GO:0016020">
    <property type="term" value="C:membrane"/>
    <property type="evidence" value="ECO:0007669"/>
    <property type="project" value="UniProtKB-SubCell"/>
</dbReference>
<protein>
    <recommendedName>
        <fullName evidence="2">Signal peptidase I</fullName>
        <ecNumber evidence="2">3.4.21.89</ecNumber>
    </recommendedName>
</protein>
<evidence type="ECO:0000259" key="3">
    <source>
        <dbReference type="Pfam" id="PF10502"/>
    </source>
</evidence>
<sequence>MNILKSKFFLIILFFLIFVGLILGLKYFLMSFNTPIIESVKNAENQDCITKTEEHIVRGDSLSGIIEPGQTIKLLVGYYNCNELKQGDIVVYNYAGTDPLIKIVKAVQGDSFKLQQSGNGWNILINGEIAKNSKKEPYLLNDKGYQMLSLYEQDYQGVIPTDACLLLGNTASGSLDSSRFGLVGKKDILGKVF</sequence>